<dbReference type="Proteomes" id="UP000680304">
    <property type="component" value="Unassembled WGS sequence"/>
</dbReference>
<comment type="caution">
    <text evidence="2">The sequence shown here is derived from an EMBL/GenBank/DDBJ whole genome shotgun (WGS) entry which is preliminary data.</text>
</comment>
<keyword evidence="3" id="KW-1185">Reference proteome</keyword>
<dbReference type="Pfam" id="PF00149">
    <property type="entry name" value="Metallophos"/>
    <property type="match status" value="1"/>
</dbReference>
<dbReference type="EMBL" id="BOVJ01000008">
    <property type="protein sequence ID" value="GIQ61719.1"/>
    <property type="molecule type" value="Genomic_DNA"/>
</dbReference>
<evidence type="ECO:0000259" key="1">
    <source>
        <dbReference type="Pfam" id="PF00149"/>
    </source>
</evidence>
<dbReference type="InterPro" id="IPR004843">
    <property type="entry name" value="Calcineurin-like_PHP"/>
</dbReference>
<name>A0ABQ4N0M0_9BACL</name>
<feature type="domain" description="Calcineurin-like phosphoesterase" evidence="1">
    <location>
        <begin position="47"/>
        <end position="211"/>
    </location>
</feature>
<organism evidence="2 3">
    <name type="scientific">Paenibacillus cisolokensis</name>
    <dbReference type="NCBI Taxonomy" id="1658519"/>
    <lineage>
        <taxon>Bacteria</taxon>
        <taxon>Bacillati</taxon>
        <taxon>Bacillota</taxon>
        <taxon>Bacilli</taxon>
        <taxon>Bacillales</taxon>
        <taxon>Paenibacillaceae</taxon>
        <taxon>Paenibacillus</taxon>
    </lineage>
</organism>
<proteinExistence type="predicted"/>
<dbReference type="RefSeq" id="WP_213526947.1">
    <property type="nucleotide sequence ID" value="NZ_BOVJ01000008.1"/>
</dbReference>
<gene>
    <name evidence="2" type="ORF">PACILC2_02870</name>
</gene>
<dbReference type="InterPro" id="IPR029052">
    <property type="entry name" value="Metallo-depent_PP-like"/>
</dbReference>
<evidence type="ECO:0000313" key="3">
    <source>
        <dbReference type="Proteomes" id="UP000680304"/>
    </source>
</evidence>
<sequence>MMTALGLLAALGALGAGAWMHAEAKRVTVEREELALERLPRSFDGLRLFFISDIHRRVVPSRLVEACRQAGGADLVLVGGDLREKRVPLLRTRDNIRTLFRIAPVYAVYGNHDYDDDARELEVMLREEGVRMLVNEHVVLEQPDGSAVRLAGVDDPRTRRDRLHEALAPSAAGTADNRAEPFTLLVAHDPSIATRLDGGRIDLILSGHTHGGQIVLPLLGPLLRSASVVQFRRGWFSLPACRADGIRPLLFVSCGFGTSKMPLRLLAPAQTHLFVLRSAASVAPVSIPDGSMKP</sequence>
<dbReference type="SUPFAM" id="SSF56300">
    <property type="entry name" value="Metallo-dependent phosphatases"/>
    <property type="match status" value="1"/>
</dbReference>
<dbReference type="PANTHER" id="PTHR31302">
    <property type="entry name" value="TRANSMEMBRANE PROTEIN WITH METALLOPHOSPHOESTERASE DOMAIN-RELATED"/>
    <property type="match status" value="1"/>
</dbReference>
<reference evidence="2 3" key="1">
    <citation type="submission" date="2021-04" db="EMBL/GenBank/DDBJ databases">
        <title>Draft genome sequence of Paenibacillus cisolokensis, LC2-13A.</title>
        <authorList>
            <person name="Uke A."/>
            <person name="Chhe C."/>
            <person name="Baramee S."/>
            <person name="Kosugi A."/>
        </authorList>
    </citation>
    <scope>NUCLEOTIDE SEQUENCE [LARGE SCALE GENOMIC DNA]</scope>
    <source>
        <strain evidence="2 3">LC2-13A</strain>
    </source>
</reference>
<dbReference type="InterPro" id="IPR051158">
    <property type="entry name" value="Metallophosphoesterase_sf"/>
</dbReference>
<evidence type="ECO:0000313" key="2">
    <source>
        <dbReference type="EMBL" id="GIQ61719.1"/>
    </source>
</evidence>
<accession>A0ABQ4N0M0</accession>
<dbReference type="Gene3D" id="3.60.21.10">
    <property type="match status" value="1"/>
</dbReference>
<protein>
    <submittedName>
        <fullName evidence="2">Metallophosphoesterase</fullName>
    </submittedName>
</protein>
<dbReference type="PANTHER" id="PTHR31302:SF32">
    <property type="entry name" value="PHOSPHOESTERASE"/>
    <property type="match status" value="1"/>
</dbReference>